<dbReference type="Pfam" id="PF17919">
    <property type="entry name" value="RT_RNaseH_2"/>
    <property type="match status" value="1"/>
</dbReference>
<reference evidence="4" key="2">
    <citation type="submission" date="2025-08" db="UniProtKB">
        <authorList>
            <consortium name="Ensembl"/>
        </authorList>
    </citation>
    <scope>IDENTIFICATION</scope>
    <source>
        <strain evidence="4">breed Abyssinian</strain>
    </source>
</reference>
<dbReference type="GeneTree" id="ENSGT00940000163417"/>
<dbReference type="InterPro" id="IPR043128">
    <property type="entry name" value="Rev_trsase/Diguanyl_cyclase"/>
</dbReference>
<feature type="domain" description="Reverse transcriptase" evidence="2">
    <location>
        <begin position="19"/>
        <end position="123"/>
    </location>
</feature>
<dbReference type="Pfam" id="PF00078">
    <property type="entry name" value="RVT_1"/>
    <property type="match status" value="1"/>
</dbReference>
<dbReference type="InterPro" id="IPR041577">
    <property type="entry name" value="RT_RNaseH_2"/>
</dbReference>
<accession>A0ABI7W3Y7</accession>
<protein>
    <recommendedName>
        <fullName evidence="6">Reverse transcriptase/retrotransposon-derived protein RNase H-like domain-containing protein</fullName>
    </recommendedName>
</protein>
<dbReference type="Gene3D" id="3.10.20.370">
    <property type="match status" value="1"/>
</dbReference>
<dbReference type="Gene3D" id="3.30.70.270">
    <property type="match status" value="1"/>
</dbReference>
<reference evidence="4 5" key="1">
    <citation type="submission" date="2021-02" db="EMBL/GenBank/DDBJ databases">
        <title>Safari Cat Assemblies.</title>
        <authorList>
            <person name="Bredemeyer K.R."/>
            <person name="Murphy W.J."/>
        </authorList>
    </citation>
    <scope>NUCLEOTIDE SEQUENCE [LARGE SCALE GENOMIC DNA]</scope>
</reference>
<dbReference type="SUPFAM" id="SSF56672">
    <property type="entry name" value="DNA/RNA polymerases"/>
    <property type="match status" value="1"/>
</dbReference>
<keyword evidence="5" id="KW-1185">Reference proteome</keyword>
<name>A0ABI7W3Y7_FELCA</name>
<evidence type="ECO:0000259" key="2">
    <source>
        <dbReference type="Pfam" id="PF00078"/>
    </source>
</evidence>
<dbReference type="Ensembl" id="ENSFCTT00005008015.1">
    <property type="protein sequence ID" value="ENSFCTP00005005082.1"/>
    <property type="gene ID" value="ENSFCTG00005002978.1"/>
</dbReference>
<dbReference type="Gene3D" id="3.10.10.10">
    <property type="entry name" value="HIV Type 1 Reverse Transcriptase, subunit A, domain 1"/>
    <property type="match status" value="1"/>
</dbReference>
<sequence>SLGVLVPCQSPWNTPILPVKKPRTNDYRPVQDLREVNKRVTDIHRTVPNPYTLLSSLAPSRVWYTVLHLKDAFFSLPLAPQSQPLFAFEWHDLEEGYSGQLTWTWLPQGFKNSPTIFDEALHEDLGFAEIARPLYEATKEGKTFKWAEKEETAFNQLKKALLSAPALGLPDITKPFHLFVDEHKGIAKGVLTQALGPWNRPVAYLSKKLDPVAAGWPPCLRIIAATALLVKDADKLTLGQEIWITTPHAIEGVLKQPPDRWMSNTRM</sequence>
<organism evidence="4 5">
    <name type="scientific">Felis catus</name>
    <name type="common">Cat</name>
    <name type="synonym">Felis silvestris catus</name>
    <dbReference type="NCBI Taxonomy" id="9685"/>
    <lineage>
        <taxon>Eukaryota</taxon>
        <taxon>Metazoa</taxon>
        <taxon>Chordata</taxon>
        <taxon>Craniata</taxon>
        <taxon>Vertebrata</taxon>
        <taxon>Euteleostomi</taxon>
        <taxon>Mammalia</taxon>
        <taxon>Eutheria</taxon>
        <taxon>Laurasiatheria</taxon>
        <taxon>Carnivora</taxon>
        <taxon>Feliformia</taxon>
        <taxon>Felidae</taxon>
        <taxon>Felinae</taxon>
        <taxon>Felis</taxon>
    </lineage>
</organism>
<dbReference type="PANTHER" id="PTHR33064:SF29">
    <property type="entry name" value="PEPTIDASE A2 DOMAIN-CONTAINING PROTEIN-RELATED"/>
    <property type="match status" value="1"/>
</dbReference>
<dbReference type="Proteomes" id="UP000823872">
    <property type="component" value="Chromosome X"/>
</dbReference>
<evidence type="ECO:0000313" key="4">
    <source>
        <dbReference type="Ensembl" id="ENSFCTP00005005082.1"/>
    </source>
</evidence>
<evidence type="ECO:0000256" key="1">
    <source>
        <dbReference type="ARBA" id="ARBA00010879"/>
    </source>
</evidence>
<evidence type="ECO:0008006" key="6">
    <source>
        <dbReference type="Google" id="ProtNLM"/>
    </source>
</evidence>
<feature type="domain" description="Reverse transcriptase/retrotransposon-derived protein RNase H-like" evidence="3">
    <location>
        <begin position="146"/>
        <end position="242"/>
    </location>
</feature>
<comment type="similarity">
    <text evidence="1">Belongs to the beta type-B retroviral polymerase family. HERV class-II K(HML-2) pol subfamily.</text>
</comment>
<dbReference type="InterPro" id="IPR051320">
    <property type="entry name" value="Viral_Replic_Matur_Polypro"/>
</dbReference>
<reference evidence="4" key="3">
    <citation type="submission" date="2025-09" db="UniProtKB">
        <authorList>
            <consortium name="Ensembl"/>
        </authorList>
    </citation>
    <scope>IDENTIFICATION</scope>
    <source>
        <strain evidence="4">breed Abyssinian</strain>
    </source>
</reference>
<evidence type="ECO:0000259" key="3">
    <source>
        <dbReference type="Pfam" id="PF17919"/>
    </source>
</evidence>
<dbReference type="PANTHER" id="PTHR33064">
    <property type="entry name" value="POL PROTEIN"/>
    <property type="match status" value="1"/>
</dbReference>
<dbReference type="InterPro" id="IPR043502">
    <property type="entry name" value="DNA/RNA_pol_sf"/>
</dbReference>
<dbReference type="InterPro" id="IPR000477">
    <property type="entry name" value="RT_dom"/>
</dbReference>
<proteinExistence type="inferred from homology"/>
<evidence type="ECO:0000313" key="5">
    <source>
        <dbReference type="Proteomes" id="UP000823872"/>
    </source>
</evidence>